<name>A0ABR9R7Z0_9FIRM</name>
<evidence type="ECO:0000313" key="1">
    <source>
        <dbReference type="EMBL" id="MBE5054779.1"/>
    </source>
</evidence>
<dbReference type="RefSeq" id="WP_193536082.1">
    <property type="nucleotide sequence ID" value="NZ_AP031438.1"/>
</dbReference>
<keyword evidence="2" id="KW-1185">Reference proteome</keyword>
<reference evidence="1 2" key="1">
    <citation type="submission" date="2020-10" db="EMBL/GenBank/DDBJ databases">
        <title>ChiBAC.</title>
        <authorList>
            <person name="Zenner C."/>
            <person name="Hitch T.C.A."/>
            <person name="Clavel T."/>
        </authorList>
    </citation>
    <scope>NUCLEOTIDE SEQUENCE [LARGE SCALE GENOMIC DNA]</scope>
    <source>
        <strain evidence="1 2">DSM 107456</strain>
    </source>
</reference>
<evidence type="ECO:0008006" key="3">
    <source>
        <dbReference type="Google" id="ProtNLM"/>
    </source>
</evidence>
<comment type="caution">
    <text evidence="1">The sequence shown here is derived from an EMBL/GenBank/DDBJ whole genome shotgun (WGS) entry which is preliminary data.</text>
</comment>
<dbReference type="EMBL" id="JADCKF010000001">
    <property type="protein sequence ID" value="MBE5054779.1"/>
    <property type="molecule type" value="Genomic_DNA"/>
</dbReference>
<dbReference type="Proteomes" id="UP000806211">
    <property type="component" value="Unassembled WGS sequence"/>
</dbReference>
<proteinExistence type="predicted"/>
<sequence>MRKTPFRPRDDRITQGYNDGLLTVYGVTDAGPPGGLPIEKPVKKAVLRYEERRLGLQRYYSGKQNQVEVERVVRTPRLACVSSQDLAVTEDGRQYRIDMVQSAPDVYPPSMDLTLTRIDQNYKVSDLDTSGEGDGHGLV</sequence>
<accession>A0ABR9R7Z0</accession>
<evidence type="ECO:0000313" key="2">
    <source>
        <dbReference type="Proteomes" id="UP000806211"/>
    </source>
</evidence>
<organism evidence="1 2">
    <name type="scientific">Pseudoflavonifractor gallinarum</name>
    <dbReference type="NCBI Taxonomy" id="2779352"/>
    <lineage>
        <taxon>Bacteria</taxon>
        <taxon>Bacillati</taxon>
        <taxon>Bacillota</taxon>
        <taxon>Clostridia</taxon>
        <taxon>Eubacteriales</taxon>
        <taxon>Oscillospiraceae</taxon>
        <taxon>Pseudoflavonifractor</taxon>
    </lineage>
</organism>
<protein>
    <recommendedName>
        <fullName evidence="3">Head-tail adaptor protein</fullName>
    </recommendedName>
</protein>
<gene>
    <name evidence="1" type="ORF">INF37_02005</name>
</gene>